<name>A0A4R8VYY7_9MICO</name>
<dbReference type="Proteomes" id="UP000297907">
    <property type="component" value="Unassembled WGS sequence"/>
</dbReference>
<dbReference type="RefSeq" id="WP_134454852.1">
    <property type="nucleotide sequence ID" value="NZ_SOFL01000052.1"/>
</dbReference>
<accession>A0A4R8VYY7</accession>
<reference evidence="2 3" key="1">
    <citation type="submission" date="2019-03" db="EMBL/GenBank/DDBJ databases">
        <title>Genomics of glacier-inhabiting Cryobacterium strains.</title>
        <authorList>
            <person name="Liu Q."/>
            <person name="Xin Y.-H."/>
        </authorList>
    </citation>
    <scope>NUCLEOTIDE SEQUENCE [LARGE SCALE GENOMIC DNA]</scope>
    <source>
        <strain evidence="2 3">RHLS22-1</strain>
    </source>
</reference>
<feature type="compositionally biased region" description="Low complexity" evidence="1">
    <location>
        <begin position="158"/>
        <end position="181"/>
    </location>
</feature>
<dbReference type="EMBL" id="SOFL01000052">
    <property type="protein sequence ID" value="TFB97807.1"/>
    <property type="molecule type" value="Genomic_DNA"/>
</dbReference>
<dbReference type="AlphaFoldDB" id="A0A4R8VYY7"/>
<comment type="caution">
    <text evidence="2">The sequence shown here is derived from an EMBL/GenBank/DDBJ whole genome shotgun (WGS) entry which is preliminary data.</text>
</comment>
<evidence type="ECO:0000313" key="3">
    <source>
        <dbReference type="Proteomes" id="UP000297907"/>
    </source>
</evidence>
<dbReference type="OrthoDB" id="5123488at2"/>
<keyword evidence="2" id="KW-0238">DNA-binding</keyword>
<protein>
    <submittedName>
        <fullName evidence="2">DNA-binding protein</fullName>
    </submittedName>
</protein>
<dbReference type="GO" id="GO:0003677">
    <property type="term" value="F:DNA binding"/>
    <property type="evidence" value="ECO:0007669"/>
    <property type="project" value="UniProtKB-KW"/>
</dbReference>
<evidence type="ECO:0000256" key="1">
    <source>
        <dbReference type="SAM" id="MobiDB-lite"/>
    </source>
</evidence>
<organism evidence="2 3">
    <name type="scientific">Cryobacterium adonitolivorans</name>
    <dbReference type="NCBI Taxonomy" id="1259189"/>
    <lineage>
        <taxon>Bacteria</taxon>
        <taxon>Bacillati</taxon>
        <taxon>Actinomycetota</taxon>
        <taxon>Actinomycetes</taxon>
        <taxon>Micrococcales</taxon>
        <taxon>Microbacteriaceae</taxon>
        <taxon>Cryobacterium</taxon>
    </lineage>
</organism>
<keyword evidence="3" id="KW-1185">Reference proteome</keyword>
<feature type="region of interest" description="Disordered" evidence="1">
    <location>
        <begin position="154"/>
        <end position="181"/>
    </location>
</feature>
<evidence type="ECO:0000313" key="2">
    <source>
        <dbReference type="EMBL" id="TFB97807.1"/>
    </source>
</evidence>
<proteinExistence type="predicted"/>
<sequence length="181" mass="18927">MGHFLSPETAAALARLSALDADAAAPPLERMRAIRAVLHHLDADPAALASVRDALADGAGWPEIADAAGLKPTAAKWRWQGTDDDIAARLDAGRKRSARPSSVPTDLPGHSVAEAAALLGVSVQAVYLQVSRGKLISRTVELADGRSYKRVFLPGDALPSTTEPPLNNTPPTTTTPTTTEP</sequence>
<gene>
    <name evidence="2" type="ORF">E3O42_15760</name>
</gene>